<dbReference type="EMBL" id="JAERSG010000003">
    <property type="protein sequence ID" value="MBL0748395.1"/>
    <property type="molecule type" value="Genomic_DNA"/>
</dbReference>
<organism evidence="1 2">
    <name type="scientific">Nocardioides baculatus</name>
    <dbReference type="NCBI Taxonomy" id="2801337"/>
    <lineage>
        <taxon>Bacteria</taxon>
        <taxon>Bacillati</taxon>
        <taxon>Actinomycetota</taxon>
        <taxon>Actinomycetes</taxon>
        <taxon>Propionibacteriales</taxon>
        <taxon>Nocardioidaceae</taxon>
        <taxon>Nocardioides</taxon>
    </lineage>
</organism>
<proteinExistence type="predicted"/>
<comment type="caution">
    <text evidence="1">The sequence shown here is derived from an EMBL/GenBank/DDBJ whole genome shotgun (WGS) entry which is preliminary data.</text>
</comment>
<reference evidence="1 2" key="1">
    <citation type="submission" date="2021-01" db="EMBL/GenBank/DDBJ databases">
        <title>Genome seq and assembly of Nocardiodes sp. G10.</title>
        <authorList>
            <person name="Chhetri G."/>
        </authorList>
    </citation>
    <scope>NUCLEOTIDE SEQUENCE [LARGE SCALE GENOMIC DNA]</scope>
    <source>
        <strain evidence="1 2">G10</strain>
    </source>
</reference>
<evidence type="ECO:0008006" key="3">
    <source>
        <dbReference type="Google" id="ProtNLM"/>
    </source>
</evidence>
<protein>
    <recommendedName>
        <fullName evidence="3">DUF5655 domain-containing protein</fullName>
    </recommendedName>
</protein>
<name>A0ABS1L9M9_9ACTN</name>
<keyword evidence="2" id="KW-1185">Reference proteome</keyword>
<dbReference type="Proteomes" id="UP000636918">
    <property type="component" value="Unassembled WGS sequence"/>
</dbReference>
<gene>
    <name evidence="1" type="ORF">JI751_12305</name>
</gene>
<dbReference type="RefSeq" id="WP_201936611.1">
    <property type="nucleotide sequence ID" value="NZ_JAERSG010000003.1"/>
</dbReference>
<evidence type="ECO:0000313" key="2">
    <source>
        <dbReference type="Proteomes" id="UP000636918"/>
    </source>
</evidence>
<sequence>MNNQGHGNATGRSIQVYADDAIDRDAIIGILSEIVDHNRRGGWRKLGRA</sequence>
<accession>A0ABS1L9M9</accession>
<evidence type="ECO:0000313" key="1">
    <source>
        <dbReference type="EMBL" id="MBL0748395.1"/>
    </source>
</evidence>